<comment type="subcellular location">
    <subcellularLocation>
        <location evidence="4">Membrane</location>
        <topology evidence="4">Multi-pass membrane protein</topology>
    </subcellularLocation>
</comment>
<dbReference type="HOGENOM" id="CLU_090404_1_1_1"/>
<dbReference type="GO" id="GO:0005886">
    <property type="term" value="C:plasma membrane"/>
    <property type="evidence" value="ECO:0007669"/>
    <property type="project" value="TreeGrafter"/>
</dbReference>
<dbReference type="GO" id="GO:0005375">
    <property type="term" value="F:copper ion transmembrane transporter activity"/>
    <property type="evidence" value="ECO:0007669"/>
    <property type="project" value="UniProtKB-UniRule"/>
</dbReference>
<evidence type="ECO:0000313" key="6">
    <source>
        <dbReference type="Proteomes" id="UP000016924"/>
    </source>
</evidence>
<protein>
    <recommendedName>
        <fullName evidence="4">Copper transport protein</fullName>
    </recommendedName>
</protein>
<evidence type="ECO:0000256" key="4">
    <source>
        <dbReference type="RuleBase" id="RU367022"/>
    </source>
</evidence>
<feature type="transmembrane region" description="Helical" evidence="4">
    <location>
        <begin position="134"/>
        <end position="152"/>
    </location>
</feature>
<dbReference type="OrthoDB" id="73901at2759"/>
<gene>
    <name evidence="5" type="ORF">W97_05510</name>
</gene>
<dbReference type="InterPro" id="IPR007274">
    <property type="entry name" value="Cop_transporter"/>
</dbReference>
<keyword evidence="1 4" id="KW-0812">Transmembrane</keyword>
<dbReference type="Pfam" id="PF04145">
    <property type="entry name" value="Ctr"/>
    <property type="match status" value="1"/>
</dbReference>
<dbReference type="AlphaFoldDB" id="R7YX44"/>
<keyword evidence="4" id="KW-0406">Ion transport</keyword>
<dbReference type="RefSeq" id="XP_007781730.1">
    <property type="nucleotide sequence ID" value="XM_007783540.1"/>
</dbReference>
<evidence type="ECO:0000313" key="5">
    <source>
        <dbReference type="EMBL" id="EON66413.1"/>
    </source>
</evidence>
<dbReference type="EMBL" id="JH767580">
    <property type="protein sequence ID" value="EON66413.1"/>
    <property type="molecule type" value="Genomic_DNA"/>
</dbReference>
<keyword evidence="3 4" id="KW-0472">Membrane</keyword>
<keyword evidence="4" id="KW-0187">Copper transport</keyword>
<organism evidence="5 6">
    <name type="scientific">Coniosporium apollinis (strain CBS 100218)</name>
    <name type="common">Rock-inhabiting black yeast</name>
    <dbReference type="NCBI Taxonomy" id="1168221"/>
    <lineage>
        <taxon>Eukaryota</taxon>
        <taxon>Fungi</taxon>
        <taxon>Dikarya</taxon>
        <taxon>Ascomycota</taxon>
        <taxon>Pezizomycotina</taxon>
        <taxon>Dothideomycetes</taxon>
        <taxon>Dothideomycetes incertae sedis</taxon>
        <taxon>Coniosporium</taxon>
    </lineage>
</organism>
<keyword evidence="4" id="KW-0186">Copper</keyword>
<proteinExistence type="inferred from homology"/>
<dbReference type="PANTHER" id="PTHR12483">
    <property type="entry name" value="SOLUTE CARRIER FAMILY 31 COPPER TRANSPORTERS"/>
    <property type="match status" value="1"/>
</dbReference>
<evidence type="ECO:0000256" key="2">
    <source>
        <dbReference type="ARBA" id="ARBA00022989"/>
    </source>
</evidence>
<accession>R7YX44</accession>
<dbReference type="Proteomes" id="UP000016924">
    <property type="component" value="Unassembled WGS sequence"/>
</dbReference>
<sequence length="184" mass="20537">MSHPHSSSTTTMDAADMRMVFFNAANTPLFSTQWTPTTTGQYAGTCIFLIILSVVYRASFAVKHLLEKRWSEQAYRRRYVVVADKMPEAERVRTSDDSKLAVLSANGVEENVRMVHAPVHAVQPWRFSVDLPRALLVTVMVGVGYLLMLAVMTLNVGYFLSVLAGTFVGELAVGRYIQVLSEHH</sequence>
<reference evidence="6" key="1">
    <citation type="submission" date="2012-06" db="EMBL/GenBank/DDBJ databases">
        <title>The genome sequence of Coniosporium apollinis CBS 100218.</title>
        <authorList>
            <consortium name="The Broad Institute Genome Sequencing Platform"/>
            <person name="Cuomo C."/>
            <person name="Gorbushina A."/>
            <person name="Noack S."/>
            <person name="Walker B."/>
            <person name="Young S.K."/>
            <person name="Zeng Q."/>
            <person name="Gargeya S."/>
            <person name="Fitzgerald M."/>
            <person name="Haas B."/>
            <person name="Abouelleil A."/>
            <person name="Alvarado L."/>
            <person name="Arachchi H.M."/>
            <person name="Berlin A.M."/>
            <person name="Chapman S.B."/>
            <person name="Goldberg J."/>
            <person name="Griggs A."/>
            <person name="Gujja S."/>
            <person name="Hansen M."/>
            <person name="Howarth C."/>
            <person name="Imamovic A."/>
            <person name="Larimer J."/>
            <person name="McCowan C."/>
            <person name="Montmayeur A."/>
            <person name="Murphy C."/>
            <person name="Neiman D."/>
            <person name="Pearson M."/>
            <person name="Priest M."/>
            <person name="Roberts A."/>
            <person name="Saif S."/>
            <person name="Shea T."/>
            <person name="Sisk P."/>
            <person name="Sykes S."/>
            <person name="Wortman J."/>
            <person name="Nusbaum C."/>
            <person name="Birren B."/>
        </authorList>
    </citation>
    <scope>NUCLEOTIDE SEQUENCE [LARGE SCALE GENOMIC DNA]</scope>
    <source>
        <strain evidence="6">CBS 100218</strain>
    </source>
</reference>
<name>R7YX44_CONA1</name>
<dbReference type="STRING" id="1168221.R7YX44"/>
<dbReference type="eggNOG" id="ENOG502S64N">
    <property type="taxonomic scope" value="Eukaryota"/>
</dbReference>
<evidence type="ECO:0000256" key="3">
    <source>
        <dbReference type="ARBA" id="ARBA00023136"/>
    </source>
</evidence>
<keyword evidence="2 4" id="KW-1133">Transmembrane helix</keyword>
<feature type="transmembrane region" description="Helical" evidence="4">
    <location>
        <begin position="42"/>
        <end position="60"/>
    </location>
</feature>
<evidence type="ECO:0000256" key="1">
    <source>
        <dbReference type="ARBA" id="ARBA00022692"/>
    </source>
</evidence>
<dbReference type="PANTHER" id="PTHR12483:SF120">
    <property type="entry name" value="HIGH-AFFINITY COPPER TRANSPORTER CTRA2"/>
    <property type="match status" value="1"/>
</dbReference>
<comment type="similarity">
    <text evidence="4">Belongs to the copper transporter (Ctr) (TC 1.A.56) family. SLC31A subfamily.</text>
</comment>
<keyword evidence="4" id="KW-0813">Transport</keyword>
<dbReference type="OMA" id="PIPWRFS"/>
<dbReference type="GeneID" id="19902821"/>
<keyword evidence="6" id="KW-1185">Reference proteome</keyword>